<evidence type="ECO:0000313" key="2">
    <source>
        <dbReference type="EMBL" id="AUN98819.1"/>
    </source>
</evidence>
<proteinExistence type="predicted"/>
<evidence type="ECO:0000313" key="3">
    <source>
        <dbReference type="Proteomes" id="UP000235584"/>
    </source>
</evidence>
<feature type="chain" id="PRO_5014713867" description="Letm1 RBD domain-containing protein" evidence="1">
    <location>
        <begin position="23"/>
        <end position="426"/>
    </location>
</feature>
<keyword evidence="1" id="KW-0732">Signal</keyword>
<keyword evidence="3" id="KW-1185">Reference proteome</keyword>
<name>A0A2K9NTG8_BACTC</name>
<dbReference type="EMBL" id="CP025704">
    <property type="protein sequence ID" value="AUN98819.1"/>
    <property type="molecule type" value="Genomic_DNA"/>
</dbReference>
<dbReference type="AlphaFoldDB" id="A0A2K9NTG8"/>
<dbReference type="KEGG" id="bsto:C0V70_12045"/>
<organism evidence="2 3">
    <name type="scientific">Bacteriovorax stolpii</name>
    <name type="common">Bdellovibrio stolpii</name>
    <dbReference type="NCBI Taxonomy" id="960"/>
    <lineage>
        <taxon>Bacteria</taxon>
        <taxon>Pseudomonadati</taxon>
        <taxon>Bdellovibrionota</taxon>
        <taxon>Bacteriovoracia</taxon>
        <taxon>Bacteriovoracales</taxon>
        <taxon>Bacteriovoracaceae</taxon>
        <taxon>Bacteriovorax</taxon>
    </lineage>
</organism>
<sequence>MFMKTKLIIATLCSSLMFNLVASEITPLLSSDSPYRNLREGNSHLITSHKEDDVVRLYKDTPALESLRKIINDKTINRCATKVVSAIQKELSLSSEDETELAILGLRLDDSIDDIAAGILIKAADSNFLSHPIAKNDLTAEEETKALDIYKTKIADLQNKTLCSEDTYRALVGKLNEGSYKFIKNLKHLNKLALDKKIIKENDFKTLERMRAKKVHEWPITLSSYRSTLDTVAKNFPTRKKESAKLVTEAGRFKNKTSLRQGLYEKFNATQIILLANVVKSLKKRLEAKDIMIHINYVDQESEIISLSPMEKFRFILKLLRKELALINNSTIINGRQATFLDIITAAYEVGYISADEIDQFAALEEIWNPKKTTKEKVMVWVKLFGGVASVLLPPPFGFLSVMAIMLIDQQVSEAPVNPDSDFNLM</sequence>
<reference evidence="2 3" key="1">
    <citation type="submission" date="2018-01" db="EMBL/GenBank/DDBJ databases">
        <title>Complete genome sequence of Bacteriovorax stolpii DSM12778.</title>
        <authorList>
            <person name="Tang B."/>
            <person name="Chang J."/>
        </authorList>
    </citation>
    <scope>NUCLEOTIDE SEQUENCE [LARGE SCALE GENOMIC DNA]</scope>
    <source>
        <strain evidence="2 3">DSM 12778</strain>
    </source>
</reference>
<dbReference type="Proteomes" id="UP000235584">
    <property type="component" value="Chromosome"/>
</dbReference>
<protein>
    <recommendedName>
        <fullName evidence="4">Letm1 RBD domain-containing protein</fullName>
    </recommendedName>
</protein>
<accession>A0A2K9NTG8</accession>
<feature type="signal peptide" evidence="1">
    <location>
        <begin position="1"/>
        <end position="22"/>
    </location>
</feature>
<evidence type="ECO:0000256" key="1">
    <source>
        <dbReference type="SAM" id="SignalP"/>
    </source>
</evidence>
<evidence type="ECO:0008006" key="4">
    <source>
        <dbReference type="Google" id="ProtNLM"/>
    </source>
</evidence>
<gene>
    <name evidence="2" type="ORF">C0V70_12045</name>
</gene>